<dbReference type="SUPFAM" id="SSF52540">
    <property type="entry name" value="P-loop containing nucleoside triphosphate hydrolases"/>
    <property type="match status" value="1"/>
</dbReference>
<dbReference type="Pfam" id="PF21639">
    <property type="entry name" value="ORC5_lid"/>
    <property type="match status" value="1"/>
</dbReference>
<name>A0ABY1UGY8_9APIC</name>
<comment type="subcellular location">
    <subcellularLocation>
        <location evidence="1">Nucleus</location>
    </subcellularLocation>
</comment>
<dbReference type="Gene3D" id="3.40.50.300">
    <property type="entry name" value="P-loop containing nucleotide triphosphate hydrolases"/>
    <property type="match status" value="1"/>
</dbReference>
<evidence type="ECO:0000313" key="7">
    <source>
        <dbReference type="EMBL" id="SOV10433.1"/>
    </source>
</evidence>
<dbReference type="Proteomes" id="UP000831156">
    <property type="component" value="Chromosome 2"/>
</dbReference>
<dbReference type="InterPro" id="IPR020796">
    <property type="entry name" value="ORC5"/>
</dbReference>
<feature type="compositionally biased region" description="Low complexity" evidence="4">
    <location>
        <begin position="413"/>
        <end position="428"/>
    </location>
</feature>
<proteinExistence type="predicted"/>
<gene>
    <name evidence="7" type="ORF">PGABG01_0213500</name>
</gene>
<feature type="region of interest" description="Disordered" evidence="4">
    <location>
        <begin position="388"/>
        <end position="428"/>
    </location>
</feature>
<evidence type="ECO:0000259" key="6">
    <source>
        <dbReference type="Pfam" id="PF21639"/>
    </source>
</evidence>
<sequence length="867" mass="100365">MYKIKNNESDINSDDCNETAQECIYGFSSPKKSRKESSIFVQNNYDTCSSNNIYEKKTCSNTSASSEKKYNKKEQSLCSDINNSNKVNIEGLKINEKNYDRINNSEEETNVNDDNDNNYVDDHNDANYDDDDDDEDVDDFEDIKENDKYNDPTYSDIYKEAKKCNIRCENIMNSSVNKNNLEEMNECEQTNSSDNSIISSSSEEEESCSEETDNDDNLYDEELNEIIDEGYFKELMPAIPHDILQSYISCLKICGFERQVQLHRLINLLGDLRDPISVIQILGLPGMGKTKVVKNFIKLTKVPYAYVNCLMAVYQSGRSAKNVIYHTILKDLSMNLLHEFNEYKRINNITNYSYDPTKLVPNHVSNTDNFFSILHKLLSFKPEDIENNTTTANTRSGSNSKKKETKGQNDITNKNTKVEYNNNNDDNNNNCNSVRFNSNKNYYKDKLYDRSVVFILDNIRYLVRTHPDLFYALTRIHEYIKGPYNDVTKANKTTRGLCIILINRSPLPDEIFDGLPQPPTVWFDSYTSEMCKNILYRLYNSMCFESLLTYNDKDLKIYFVKDNKNEFLIKRNDVILENDVIYDIWCRYVDYIINVSYKDYKSDFHELLFICSHMWPLFIKPILDGVLEPIVENMNALQRNIDTHIRVATYNHSSHFTFELIDSVFLNENNLKNKIDLSFYSKILLVGAYLASRNLPLTDKRFFNATVKGGAFTLPKKRKGKNKNESILTLISKSIPKNFTFIRWLCLTDCLLVCFFDEQLVLNSLICQQINTLIQLGFISFSSPNNLSCLVRNSLMNGVQWSGYCGSALLNTTTNFSSLTNNIFCETNNSMTYESLDPYTKLVIQVPEETIRNISKEMKIPLDELII</sequence>
<dbReference type="EMBL" id="LT969425">
    <property type="protein sequence ID" value="SOV10433.1"/>
    <property type="molecule type" value="Genomic_DNA"/>
</dbReference>
<evidence type="ECO:0000256" key="2">
    <source>
        <dbReference type="ARBA" id="ARBA00022705"/>
    </source>
</evidence>
<feature type="compositionally biased region" description="Acidic residues" evidence="4">
    <location>
        <begin position="202"/>
        <end position="216"/>
    </location>
</feature>
<feature type="region of interest" description="Disordered" evidence="4">
    <location>
        <begin position="185"/>
        <end position="216"/>
    </location>
</feature>
<feature type="domain" description="Origin recognition complex subunit 5 C-terminal" evidence="5">
    <location>
        <begin position="677"/>
        <end position="864"/>
    </location>
</feature>
<feature type="compositionally biased region" description="Polar residues" evidence="4">
    <location>
        <begin position="388"/>
        <end position="399"/>
    </location>
</feature>
<dbReference type="Pfam" id="PF14630">
    <property type="entry name" value="ORC5_C"/>
    <property type="match status" value="1"/>
</dbReference>
<feature type="domain" description="ORC5 lid" evidence="6">
    <location>
        <begin position="585"/>
        <end position="629"/>
    </location>
</feature>
<dbReference type="InterPro" id="IPR027417">
    <property type="entry name" value="P-loop_NTPase"/>
</dbReference>
<keyword evidence="2" id="KW-0235">DNA replication</keyword>
<dbReference type="PANTHER" id="PTHR12705">
    <property type="entry name" value="ORIGIN RECOGNITION COMPLEX SUBUNIT 5"/>
    <property type="match status" value="1"/>
</dbReference>
<keyword evidence="8" id="KW-1185">Reference proteome</keyword>
<evidence type="ECO:0000313" key="8">
    <source>
        <dbReference type="Proteomes" id="UP000831156"/>
    </source>
</evidence>
<organism evidence="7 8">
    <name type="scientific">Plasmodium gaboni</name>
    <dbReference type="NCBI Taxonomy" id="647221"/>
    <lineage>
        <taxon>Eukaryota</taxon>
        <taxon>Sar</taxon>
        <taxon>Alveolata</taxon>
        <taxon>Apicomplexa</taxon>
        <taxon>Aconoidasida</taxon>
        <taxon>Haemosporida</taxon>
        <taxon>Plasmodiidae</taxon>
        <taxon>Plasmodium</taxon>
        <taxon>Plasmodium (Laverania)</taxon>
    </lineage>
</organism>
<reference evidence="7 8" key="1">
    <citation type="submission" date="2016-09" db="EMBL/GenBank/DDBJ databases">
        <authorList>
            <consortium name="Pathogen Informatics"/>
            <person name="Sun Q."/>
            <person name="Inoue M."/>
        </authorList>
    </citation>
    <scope>NUCLEOTIDE SEQUENCE [LARGE SCALE GENOMIC DNA]</scope>
</reference>
<protein>
    <submittedName>
        <fullName evidence="7">Origin recognition complex subunit 5</fullName>
    </submittedName>
</protein>
<evidence type="ECO:0000256" key="1">
    <source>
        <dbReference type="ARBA" id="ARBA00004123"/>
    </source>
</evidence>
<feature type="compositionally biased region" description="Low complexity" evidence="4">
    <location>
        <begin position="190"/>
        <end position="201"/>
    </location>
</feature>
<dbReference type="PANTHER" id="PTHR12705:SF0">
    <property type="entry name" value="ORIGIN RECOGNITION COMPLEX SUBUNIT 5"/>
    <property type="match status" value="1"/>
</dbReference>
<feature type="compositionally biased region" description="Acidic residues" evidence="4">
    <location>
        <begin position="105"/>
        <end position="116"/>
    </location>
</feature>
<feature type="region of interest" description="Disordered" evidence="4">
    <location>
        <begin position="100"/>
        <end position="148"/>
    </location>
</feature>
<evidence type="ECO:0000256" key="4">
    <source>
        <dbReference type="SAM" id="MobiDB-lite"/>
    </source>
</evidence>
<dbReference type="InterPro" id="IPR048866">
    <property type="entry name" value="ORC5_lid"/>
</dbReference>
<feature type="compositionally biased region" description="Acidic residues" evidence="4">
    <location>
        <begin position="127"/>
        <end position="142"/>
    </location>
</feature>
<keyword evidence="3" id="KW-0539">Nucleus</keyword>
<evidence type="ECO:0000259" key="5">
    <source>
        <dbReference type="Pfam" id="PF14630"/>
    </source>
</evidence>
<accession>A0ABY1UGY8</accession>
<evidence type="ECO:0000256" key="3">
    <source>
        <dbReference type="ARBA" id="ARBA00023242"/>
    </source>
</evidence>
<dbReference type="InterPro" id="IPR047088">
    <property type="entry name" value="ORC5_C"/>
</dbReference>